<gene>
    <name evidence="1" type="ORF">PT974_08369</name>
</gene>
<reference evidence="1 2" key="1">
    <citation type="submission" date="2024-01" db="EMBL/GenBank/DDBJ databases">
        <title>Complete genome of Cladobotryum mycophilum ATHUM6906.</title>
        <authorList>
            <person name="Christinaki A.C."/>
            <person name="Myridakis A.I."/>
            <person name="Kouvelis V.N."/>
        </authorList>
    </citation>
    <scope>NUCLEOTIDE SEQUENCE [LARGE SCALE GENOMIC DNA]</scope>
    <source>
        <strain evidence="1 2">ATHUM6906</strain>
    </source>
</reference>
<dbReference type="Proteomes" id="UP001338125">
    <property type="component" value="Unassembled WGS sequence"/>
</dbReference>
<dbReference type="PANTHER" id="PTHR14097:SF9">
    <property type="entry name" value="EPIMERASE, PUTATIVE (AFU_ORTHOLOGUE AFUA_8G07320)-RELATED"/>
    <property type="match status" value="1"/>
</dbReference>
<evidence type="ECO:0000313" key="1">
    <source>
        <dbReference type="EMBL" id="KAK5990105.1"/>
    </source>
</evidence>
<dbReference type="PANTHER" id="PTHR14097">
    <property type="entry name" value="OXIDOREDUCTASE HTATIP2"/>
    <property type="match status" value="1"/>
</dbReference>
<dbReference type="SUPFAM" id="SSF51735">
    <property type="entry name" value="NAD(P)-binding Rossmann-fold domains"/>
    <property type="match status" value="1"/>
</dbReference>
<evidence type="ECO:0000313" key="2">
    <source>
        <dbReference type="Proteomes" id="UP001338125"/>
    </source>
</evidence>
<comment type="caution">
    <text evidence="1">The sequence shown here is derived from an EMBL/GenBank/DDBJ whole genome shotgun (WGS) entry which is preliminary data.</text>
</comment>
<dbReference type="EMBL" id="JAVFKD010000014">
    <property type="protein sequence ID" value="KAK5990105.1"/>
    <property type="molecule type" value="Genomic_DNA"/>
</dbReference>
<accession>A0ABR0SE85</accession>
<dbReference type="Gene3D" id="3.40.50.720">
    <property type="entry name" value="NAD(P)-binding Rossmann-like Domain"/>
    <property type="match status" value="1"/>
</dbReference>
<keyword evidence="2" id="KW-1185">Reference proteome</keyword>
<dbReference type="InterPro" id="IPR036291">
    <property type="entry name" value="NAD(P)-bd_dom_sf"/>
</dbReference>
<sequence>MKVIVAGSTGFVGTEVIRQALSNPAITSVVGLARRQTALPNNLYPAADTSKFKSVVCDDFLNYPESVKQDLADADACIWLMAVTPNKSKSLPWEEVRKICHEYPILGIENIPKLPRKETATPFRFVYVSGSSAERDQTKKPWILGDYCLMRGKTETDILDIARNSGGAVEVVVAKPGLIRDSDTGYLKRGVQGVFTTLIGVPLIELDQISATLIKQATKGIEKETLVNEDLVKIGQEVLDQQKSS</sequence>
<name>A0ABR0SE85_9HYPO</name>
<protein>
    <recommendedName>
        <fullName evidence="3">NAD(P)-binding domain-containing protein</fullName>
    </recommendedName>
</protein>
<proteinExistence type="predicted"/>
<organism evidence="1 2">
    <name type="scientific">Cladobotryum mycophilum</name>
    <dbReference type="NCBI Taxonomy" id="491253"/>
    <lineage>
        <taxon>Eukaryota</taxon>
        <taxon>Fungi</taxon>
        <taxon>Dikarya</taxon>
        <taxon>Ascomycota</taxon>
        <taxon>Pezizomycotina</taxon>
        <taxon>Sordariomycetes</taxon>
        <taxon>Hypocreomycetidae</taxon>
        <taxon>Hypocreales</taxon>
        <taxon>Hypocreaceae</taxon>
        <taxon>Cladobotryum</taxon>
    </lineage>
</organism>
<evidence type="ECO:0008006" key="3">
    <source>
        <dbReference type="Google" id="ProtNLM"/>
    </source>
</evidence>